<dbReference type="InterPro" id="IPR036866">
    <property type="entry name" value="RibonucZ/Hydroxyglut_hydro"/>
</dbReference>
<organism evidence="9 10">
    <name type="scientific">Lapidilactobacillus achengensis</name>
    <dbReference type="NCBI Taxonomy" id="2486000"/>
    <lineage>
        <taxon>Bacteria</taxon>
        <taxon>Bacillati</taxon>
        <taxon>Bacillota</taxon>
        <taxon>Bacilli</taxon>
        <taxon>Lactobacillales</taxon>
        <taxon>Lactobacillaceae</taxon>
        <taxon>Lapidilactobacillus</taxon>
    </lineage>
</organism>
<dbReference type="InterPro" id="IPR001279">
    <property type="entry name" value="Metallo-B-lactamas"/>
</dbReference>
<dbReference type="EMBL" id="JBHSSM010000037">
    <property type="protein sequence ID" value="MFC6316354.1"/>
    <property type="molecule type" value="Genomic_DNA"/>
</dbReference>
<evidence type="ECO:0000256" key="2">
    <source>
        <dbReference type="ARBA" id="ARBA00022475"/>
    </source>
</evidence>
<dbReference type="PANTHER" id="PTHR30619:SF7">
    <property type="entry name" value="BETA-LACTAMASE DOMAIN PROTEIN"/>
    <property type="match status" value="1"/>
</dbReference>
<feature type="compositionally biased region" description="Polar residues" evidence="6">
    <location>
        <begin position="794"/>
        <end position="817"/>
    </location>
</feature>
<dbReference type="Proteomes" id="UP001596310">
    <property type="component" value="Unassembled WGS sequence"/>
</dbReference>
<comment type="caution">
    <text evidence="9">The sequence shown here is derived from an EMBL/GenBank/DDBJ whole genome shotgun (WGS) entry which is preliminary data.</text>
</comment>
<keyword evidence="2" id="KW-1003">Cell membrane</keyword>
<accession>A0ABW1UQT2</accession>
<dbReference type="SMART" id="SM00849">
    <property type="entry name" value="Lactamase_B"/>
    <property type="match status" value="1"/>
</dbReference>
<evidence type="ECO:0000313" key="9">
    <source>
        <dbReference type="EMBL" id="MFC6316354.1"/>
    </source>
</evidence>
<feature type="transmembrane region" description="Helical" evidence="7">
    <location>
        <begin position="243"/>
        <end position="264"/>
    </location>
</feature>
<evidence type="ECO:0000256" key="5">
    <source>
        <dbReference type="ARBA" id="ARBA00023136"/>
    </source>
</evidence>
<dbReference type="InterPro" id="IPR052159">
    <property type="entry name" value="Competence_DNA_uptake"/>
</dbReference>
<dbReference type="InterPro" id="IPR004797">
    <property type="entry name" value="Competence_ComEC/Rec2"/>
</dbReference>
<dbReference type="InterPro" id="IPR004477">
    <property type="entry name" value="ComEC_N"/>
</dbReference>
<evidence type="ECO:0000313" key="10">
    <source>
        <dbReference type="Proteomes" id="UP001596310"/>
    </source>
</evidence>
<feature type="transmembrane region" description="Helical" evidence="7">
    <location>
        <begin position="21"/>
        <end position="41"/>
    </location>
</feature>
<evidence type="ECO:0000256" key="4">
    <source>
        <dbReference type="ARBA" id="ARBA00022989"/>
    </source>
</evidence>
<feature type="transmembrane region" description="Helical" evidence="7">
    <location>
        <begin position="375"/>
        <end position="394"/>
    </location>
</feature>
<feature type="region of interest" description="Disordered" evidence="6">
    <location>
        <begin position="762"/>
        <end position="817"/>
    </location>
</feature>
<dbReference type="Pfam" id="PF00753">
    <property type="entry name" value="Lactamase_B"/>
    <property type="match status" value="1"/>
</dbReference>
<protein>
    <submittedName>
        <fullName evidence="9">DNA internalization-related competence protein ComEC/Rec2</fullName>
    </submittedName>
</protein>
<feature type="transmembrane region" description="Helical" evidence="7">
    <location>
        <begin position="400"/>
        <end position="419"/>
    </location>
</feature>
<evidence type="ECO:0000256" key="7">
    <source>
        <dbReference type="SAM" id="Phobius"/>
    </source>
</evidence>
<evidence type="ECO:0000256" key="6">
    <source>
        <dbReference type="SAM" id="MobiDB-lite"/>
    </source>
</evidence>
<feature type="transmembrane region" description="Helical" evidence="7">
    <location>
        <begin position="321"/>
        <end position="340"/>
    </location>
</feature>
<keyword evidence="5 7" id="KW-0472">Membrane</keyword>
<dbReference type="Pfam" id="PF03772">
    <property type="entry name" value="Competence"/>
    <property type="match status" value="1"/>
</dbReference>
<feature type="transmembrane region" description="Helical" evidence="7">
    <location>
        <begin position="66"/>
        <end position="85"/>
    </location>
</feature>
<sequence length="817" mass="91621">MIEWLRRKRSRPQRNRVGEDRGWGGKLIWVSLLMVIFVGFFESQQPWLAWLLLGLVLERLVRLHQWRLLGIALCCSGLLAGRLAWSEQRQQQVPETTQQLYFKADQIKLNGDQLTGSAQTPAGCRVFALVKIPQAAVKQALAANSAGIVVDLTAPRCERLAPAPNQAQFDFARWGRHRDLIWQVSGTLQTWRPRPPTNLSEWIGFKRAELLSYFAKYPRYCRFHLRMLVTGYSDRLDRPLQELLSAWGLVHLFALSGFHVNLLVRGCRWLAARCHCPDELVCGLLLILLPLYGLFVGGQIGIIRAILSFQLRCWQRWRRRYWPPLDLFAVNLLICLLLKPSCIFELGPQLSFGLTLLLIIMPAKTSYWRLQLRLSGVTGLILIAQTGVWSWWALLGSCLLAPLFAGLILPSVLLTWLWPATSALWEPCWRLLYAGLAWCTQLFSGRLVVGKPASWVVLLALVLLLLQGEAPRLVPSLLAPAAGLLCVNCLLIKCPLVDRVTLIDVGQGDSILVQTAWPRRTLLIDTGGRLGFQRAGWQQRQTTAGALQTTLPYLQAAGIGRLDYLLLTHQDADHLGDLVDLVQQMPVKTLLLPAGMAANPQVQAKLRQIPCRPRIRSCLADDQLQDQRLQGRFLAPTKPGLGTNEDSLVLLLRLGKIQWLFTGDLDQANELKICQRYPQVHADYLKVGHHGSQTSSHPRFLAQLHLQGAFISAGRANRYHHPAQATLARLRAANIPFMNTARYGMIEWSQDPWGQQRIRTKLTGSEGIRGQDGNENDQPRTTTENGTGGFTTGDPSSRARTGALTTDSNVFRSTLDP</sequence>
<dbReference type="Gene3D" id="3.60.15.10">
    <property type="entry name" value="Ribonuclease Z/Hydroxyacylglutathione hydrolase-like"/>
    <property type="match status" value="1"/>
</dbReference>
<reference evidence="10" key="1">
    <citation type="journal article" date="2019" name="Int. J. Syst. Evol. Microbiol.">
        <title>The Global Catalogue of Microorganisms (GCM) 10K type strain sequencing project: providing services to taxonomists for standard genome sequencing and annotation.</title>
        <authorList>
            <consortium name="The Broad Institute Genomics Platform"/>
            <consortium name="The Broad Institute Genome Sequencing Center for Infectious Disease"/>
            <person name="Wu L."/>
            <person name="Ma J."/>
        </authorList>
    </citation>
    <scope>NUCLEOTIDE SEQUENCE [LARGE SCALE GENOMIC DNA]</scope>
    <source>
        <strain evidence="10">CCM 8897</strain>
    </source>
</reference>
<comment type="subcellular location">
    <subcellularLocation>
        <location evidence="1">Cell membrane</location>
        <topology evidence="1">Multi-pass membrane protein</topology>
    </subcellularLocation>
</comment>
<gene>
    <name evidence="9" type="ORF">ACFQHW_12350</name>
</gene>
<dbReference type="PANTHER" id="PTHR30619">
    <property type="entry name" value="DNA INTERNALIZATION/COMPETENCE PROTEIN COMEC/REC2"/>
    <property type="match status" value="1"/>
</dbReference>
<evidence type="ECO:0000256" key="3">
    <source>
        <dbReference type="ARBA" id="ARBA00022692"/>
    </source>
</evidence>
<proteinExistence type="predicted"/>
<keyword evidence="4 7" id="KW-1133">Transmembrane helix</keyword>
<dbReference type="InterPro" id="IPR035681">
    <property type="entry name" value="ComA-like_MBL"/>
</dbReference>
<evidence type="ECO:0000259" key="8">
    <source>
        <dbReference type="SMART" id="SM00849"/>
    </source>
</evidence>
<feature type="transmembrane region" description="Helical" evidence="7">
    <location>
        <begin position="284"/>
        <end position="309"/>
    </location>
</feature>
<dbReference type="SUPFAM" id="SSF56281">
    <property type="entry name" value="Metallo-hydrolase/oxidoreductase"/>
    <property type="match status" value="1"/>
</dbReference>
<dbReference type="NCBIfam" id="TIGR00361">
    <property type="entry name" value="ComEC_Rec2"/>
    <property type="match status" value="1"/>
</dbReference>
<keyword evidence="10" id="KW-1185">Reference proteome</keyword>
<keyword evidence="3 7" id="KW-0812">Transmembrane</keyword>
<dbReference type="RefSeq" id="WP_125601718.1">
    <property type="nucleotide sequence ID" value="NZ_JBHSSM010000037.1"/>
</dbReference>
<feature type="domain" description="Metallo-beta-lactamase" evidence="8">
    <location>
        <begin position="486"/>
        <end position="715"/>
    </location>
</feature>
<evidence type="ECO:0000256" key="1">
    <source>
        <dbReference type="ARBA" id="ARBA00004651"/>
    </source>
</evidence>
<dbReference type="CDD" id="cd07731">
    <property type="entry name" value="ComA-like_MBL-fold"/>
    <property type="match status" value="1"/>
</dbReference>
<dbReference type="NCBIfam" id="TIGR00360">
    <property type="entry name" value="ComEC_N-term"/>
    <property type="match status" value="1"/>
</dbReference>
<name>A0ABW1UQT2_9LACO</name>